<proteinExistence type="predicted"/>
<protein>
    <submittedName>
        <fullName evidence="1">Uncharacterized protein</fullName>
    </submittedName>
</protein>
<dbReference type="Proteomes" id="UP000823775">
    <property type="component" value="Unassembled WGS sequence"/>
</dbReference>
<keyword evidence="2" id="KW-1185">Reference proteome</keyword>
<evidence type="ECO:0000313" key="2">
    <source>
        <dbReference type="Proteomes" id="UP000823775"/>
    </source>
</evidence>
<organism evidence="1 2">
    <name type="scientific">Datura stramonium</name>
    <name type="common">Jimsonweed</name>
    <name type="synonym">Common thornapple</name>
    <dbReference type="NCBI Taxonomy" id="4076"/>
    <lineage>
        <taxon>Eukaryota</taxon>
        <taxon>Viridiplantae</taxon>
        <taxon>Streptophyta</taxon>
        <taxon>Embryophyta</taxon>
        <taxon>Tracheophyta</taxon>
        <taxon>Spermatophyta</taxon>
        <taxon>Magnoliopsida</taxon>
        <taxon>eudicotyledons</taxon>
        <taxon>Gunneridae</taxon>
        <taxon>Pentapetalae</taxon>
        <taxon>asterids</taxon>
        <taxon>lamiids</taxon>
        <taxon>Solanales</taxon>
        <taxon>Solanaceae</taxon>
        <taxon>Solanoideae</taxon>
        <taxon>Datureae</taxon>
        <taxon>Datura</taxon>
    </lineage>
</organism>
<reference evidence="1 2" key="1">
    <citation type="journal article" date="2021" name="BMC Genomics">
        <title>Datura genome reveals duplications of psychoactive alkaloid biosynthetic genes and high mutation rate following tissue culture.</title>
        <authorList>
            <person name="Rajewski A."/>
            <person name="Carter-House D."/>
            <person name="Stajich J."/>
            <person name="Litt A."/>
        </authorList>
    </citation>
    <scope>NUCLEOTIDE SEQUENCE [LARGE SCALE GENOMIC DNA]</scope>
    <source>
        <strain evidence="1">AR-01</strain>
    </source>
</reference>
<name>A0ABS8T7D2_DATST</name>
<dbReference type="EMBL" id="JACEIK010001219">
    <property type="protein sequence ID" value="MCD7467317.1"/>
    <property type="molecule type" value="Genomic_DNA"/>
</dbReference>
<feature type="non-terminal residue" evidence="1">
    <location>
        <position position="82"/>
    </location>
</feature>
<gene>
    <name evidence="1" type="ORF">HAX54_004664</name>
</gene>
<comment type="caution">
    <text evidence="1">The sequence shown here is derived from an EMBL/GenBank/DDBJ whole genome shotgun (WGS) entry which is preliminary data.</text>
</comment>
<accession>A0ABS8T7D2</accession>
<feature type="non-terminal residue" evidence="1">
    <location>
        <position position="1"/>
    </location>
</feature>
<evidence type="ECO:0000313" key="1">
    <source>
        <dbReference type="EMBL" id="MCD7467317.1"/>
    </source>
</evidence>
<sequence>LASSPEKEVHNLWTFYLHAIVKSLNRVNEVENAPHMAGISHFFMVENKNKNWIIDSGATNHMTSYLTLLNNEESVKKDDSQK</sequence>